<dbReference type="PANTHER" id="PTHR30160">
    <property type="entry name" value="TETRAACYLDISACCHARIDE 4'-KINASE-RELATED"/>
    <property type="match status" value="1"/>
</dbReference>
<evidence type="ECO:0000313" key="4">
    <source>
        <dbReference type="Proteomes" id="UP000260351"/>
    </source>
</evidence>
<evidence type="ECO:0000313" key="3">
    <source>
        <dbReference type="EMBL" id="RFF31297.1"/>
    </source>
</evidence>
<dbReference type="InterPro" id="IPR051199">
    <property type="entry name" value="LPS_LOS_Heptosyltrfase"/>
</dbReference>
<organism evidence="3 4">
    <name type="scientific">Wenzhouxiangella sediminis</name>
    <dbReference type="NCBI Taxonomy" id="1792836"/>
    <lineage>
        <taxon>Bacteria</taxon>
        <taxon>Pseudomonadati</taxon>
        <taxon>Pseudomonadota</taxon>
        <taxon>Gammaproteobacteria</taxon>
        <taxon>Chromatiales</taxon>
        <taxon>Wenzhouxiangellaceae</taxon>
        <taxon>Wenzhouxiangella</taxon>
    </lineage>
</organism>
<dbReference type="OrthoDB" id="9781892at2"/>
<keyword evidence="2 3" id="KW-0808">Transferase</keyword>
<dbReference type="Pfam" id="PF01075">
    <property type="entry name" value="Glyco_transf_9"/>
    <property type="match status" value="1"/>
</dbReference>
<dbReference type="Gene3D" id="3.40.50.2000">
    <property type="entry name" value="Glycogen Phosphorylase B"/>
    <property type="match status" value="2"/>
</dbReference>
<comment type="caution">
    <text evidence="3">The sequence shown here is derived from an EMBL/GenBank/DDBJ whole genome shotgun (WGS) entry which is preliminary data.</text>
</comment>
<dbReference type="PANTHER" id="PTHR30160:SF21">
    <property type="entry name" value="LIPOPOLYSACCHARIDE CORE HEPTOSYLTRANSFERASE OPSX"/>
    <property type="match status" value="1"/>
</dbReference>
<reference evidence="3 4" key="1">
    <citation type="submission" date="2018-08" db="EMBL/GenBank/DDBJ databases">
        <title>Wenzhouxiangella salilacus sp. nov., a novel bacterium isolated from a saline lake in Xinjiang Province, China.</title>
        <authorList>
            <person name="Han S."/>
        </authorList>
    </citation>
    <scope>NUCLEOTIDE SEQUENCE [LARGE SCALE GENOMIC DNA]</scope>
    <source>
        <strain evidence="3 4">XDB06</strain>
    </source>
</reference>
<dbReference type="GO" id="GO:0005829">
    <property type="term" value="C:cytosol"/>
    <property type="evidence" value="ECO:0007669"/>
    <property type="project" value="TreeGrafter"/>
</dbReference>
<gene>
    <name evidence="3" type="ORF">DZC52_05335</name>
</gene>
<name>A0A3E1KAF7_9GAMM</name>
<dbReference type="SUPFAM" id="SSF53756">
    <property type="entry name" value="UDP-Glycosyltransferase/glycogen phosphorylase"/>
    <property type="match status" value="1"/>
</dbReference>
<dbReference type="Proteomes" id="UP000260351">
    <property type="component" value="Unassembled WGS sequence"/>
</dbReference>
<dbReference type="CDD" id="cd03789">
    <property type="entry name" value="GT9_LPS_heptosyltransferase"/>
    <property type="match status" value="1"/>
</dbReference>
<evidence type="ECO:0000256" key="1">
    <source>
        <dbReference type="ARBA" id="ARBA00022676"/>
    </source>
</evidence>
<protein>
    <submittedName>
        <fullName evidence="3">Lipopolysaccharide heptosyltransferase family protein</fullName>
    </submittedName>
</protein>
<proteinExistence type="predicted"/>
<dbReference type="GO" id="GO:0008713">
    <property type="term" value="F:ADP-heptose-lipopolysaccharide heptosyltransferase activity"/>
    <property type="evidence" value="ECO:0007669"/>
    <property type="project" value="TreeGrafter"/>
</dbReference>
<dbReference type="AlphaFoldDB" id="A0A3E1KAF7"/>
<accession>A0A3E1KAF7</accession>
<dbReference type="GO" id="GO:0009244">
    <property type="term" value="P:lipopolysaccharide core region biosynthetic process"/>
    <property type="evidence" value="ECO:0007669"/>
    <property type="project" value="TreeGrafter"/>
</dbReference>
<sequence>MVPDPQTNEPPGSLCLLRLSALGDVCNTVPLVRAIQRAWPETALTWIVGKAEHRLVHDLPGVEFIVFDKRGAFAGFRDARSQLAGRRFDTLLLAQVSQRSTILASQVRADRRIGFDRARARPGHGLVINERIGAVSFQHQMHAFLEFARYLGLPTEGVDRRLPLPEEARAFARQHQPEARRAVIISPASSHTGRNWHAEGYAAVSDWIVDETGRPVILMGGPGPAEQELGRAIEAKARNAVLNLIGQDTIKQALAMFERAACVIAPDSGPAHFADAMGTPVVGLYAATWARRSGPIDSLEHTVDRFPQAAREFAGREPEELRWGKRLERPGVMRLITPKMVIDRLKRLLDA</sequence>
<evidence type="ECO:0000256" key="2">
    <source>
        <dbReference type="ARBA" id="ARBA00022679"/>
    </source>
</evidence>
<dbReference type="InterPro" id="IPR002201">
    <property type="entry name" value="Glyco_trans_9"/>
</dbReference>
<keyword evidence="1" id="KW-0328">Glycosyltransferase</keyword>
<dbReference type="EMBL" id="QUZK01000022">
    <property type="protein sequence ID" value="RFF31297.1"/>
    <property type="molecule type" value="Genomic_DNA"/>
</dbReference>
<keyword evidence="4" id="KW-1185">Reference proteome</keyword>